<keyword evidence="8" id="KW-1185">Reference proteome</keyword>
<dbReference type="Pfam" id="PF00067">
    <property type="entry name" value="p450"/>
    <property type="match status" value="1"/>
</dbReference>
<protein>
    <submittedName>
        <fullName evidence="9">Cytochrome P450 2B6-like</fullName>
    </submittedName>
</protein>
<evidence type="ECO:0000256" key="1">
    <source>
        <dbReference type="ARBA" id="ARBA00010617"/>
    </source>
</evidence>
<comment type="similarity">
    <text evidence="1">Belongs to the cytochrome P450 family.</text>
</comment>
<dbReference type="GO" id="GO:0004497">
    <property type="term" value="F:monooxygenase activity"/>
    <property type="evidence" value="ECO:0007669"/>
    <property type="project" value="UniProtKB-KW"/>
</dbReference>
<dbReference type="InterPro" id="IPR001128">
    <property type="entry name" value="Cyt_P450"/>
</dbReference>
<keyword evidence="7" id="KW-0472">Membrane</keyword>
<dbReference type="GeneID" id="114828210"/>
<dbReference type="AlphaFoldDB" id="A0AAJ7SEK4"/>
<name>A0AAJ7SEK4_9ACAR</name>
<reference evidence="9" key="1">
    <citation type="submission" date="2025-08" db="UniProtKB">
        <authorList>
            <consortium name="RefSeq"/>
        </authorList>
    </citation>
    <scope>IDENTIFICATION</scope>
</reference>
<feature type="transmembrane region" description="Helical" evidence="7">
    <location>
        <begin position="15"/>
        <end position="33"/>
    </location>
</feature>
<evidence type="ECO:0000256" key="6">
    <source>
        <dbReference type="ARBA" id="ARBA00023033"/>
    </source>
</evidence>
<evidence type="ECO:0000313" key="8">
    <source>
        <dbReference type="Proteomes" id="UP000694867"/>
    </source>
</evidence>
<keyword evidence="4" id="KW-0560">Oxidoreductase</keyword>
<keyword evidence="7" id="KW-1133">Transmembrane helix</keyword>
<evidence type="ECO:0000313" key="9">
    <source>
        <dbReference type="RefSeq" id="XP_028967189.1"/>
    </source>
</evidence>
<dbReference type="Proteomes" id="UP000694867">
    <property type="component" value="Unplaced"/>
</dbReference>
<dbReference type="Gene3D" id="1.10.630.10">
    <property type="entry name" value="Cytochrome P450"/>
    <property type="match status" value="1"/>
</dbReference>
<dbReference type="GO" id="GO:0005506">
    <property type="term" value="F:iron ion binding"/>
    <property type="evidence" value="ECO:0007669"/>
    <property type="project" value="InterPro"/>
</dbReference>
<dbReference type="GO" id="GO:0020037">
    <property type="term" value="F:heme binding"/>
    <property type="evidence" value="ECO:0007669"/>
    <property type="project" value="InterPro"/>
</dbReference>
<evidence type="ECO:0000256" key="3">
    <source>
        <dbReference type="ARBA" id="ARBA00022723"/>
    </source>
</evidence>
<dbReference type="SUPFAM" id="SSF48264">
    <property type="entry name" value="Cytochrome P450"/>
    <property type="match status" value="1"/>
</dbReference>
<keyword evidence="6" id="KW-0503">Monooxygenase</keyword>
<keyword evidence="5" id="KW-0408">Iron</keyword>
<dbReference type="RefSeq" id="XP_028967189.1">
    <property type="nucleotide sequence ID" value="XM_029111356.1"/>
</dbReference>
<gene>
    <name evidence="9" type="primary">LOC114828210</name>
</gene>
<dbReference type="GO" id="GO:0016705">
    <property type="term" value="F:oxidoreductase activity, acting on paired donors, with incorporation or reduction of molecular oxygen"/>
    <property type="evidence" value="ECO:0007669"/>
    <property type="project" value="InterPro"/>
</dbReference>
<dbReference type="KEGG" id="goe:114828210"/>
<evidence type="ECO:0000256" key="2">
    <source>
        <dbReference type="ARBA" id="ARBA00022617"/>
    </source>
</evidence>
<dbReference type="PANTHER" id="PTHR24289">
    <property type="entry name" value="STEROID 17-ALPHA-HYDROXYLASE/17,20 LYASE"/>
    <property type="match status" value="1"/>
</dbReference>
<sequence>MALVEMLLARICEPIAWVALVLGILTTYVIRFYNRVRKLPPGPIPLPFLGNLLQLRAPRPLYEKAITWSEKYGDPFTIWFGNRPFVVANTKESFMEMSGPLRNLTADRPQMKLNELQMRGHEDVIASNFTSGWDVLRRLSHVAMRKYAQTEKLANLVAKIVDQEIEDVLESAESKRFGIVEYLENVLASVLAISVAGESFERGGEEFKLFQRAAKIFENETGECGPEGHR</sequence>
<organism evidence="8 9">
    <name type="scientific">Galendromus occidentalis</name>
    <name type="common">western predatory mite</name>
    <dbReference type="NCBI Taxonomy" id="34638"/>
    <lineage>
        <taxon>Eukaryota</taxon>
        <taxon>Metazoa</taxon>
        <taxon>Ecdysozoa</taxon>
        <taxon>Arthropoda</taxon>
        <taxon>Chelicerata</taxon>
        <taxon>Arachnida</taxon>
        <taxon>Acari</taxon>
        <taxon>Parasitiformes</taxon>
        <taxon>Mesostigmata</taxon>
        <taxon>Gamasina</taxon>
        <taxon>Phytoseioidea</taxon>
        <taxon>Phytoseiidae</taxon>
        <taxon>Typhlodrominae</taxon>
        <taxon>Galendromus</taxon>
    </lineage>
</organism>
<evidence type="ECO:0000256" key="7">
    <source>
        <dbReference type="SAM" id="Phobius"/>
    </source>
</evidence>
<keyword evidence="7" id="KW-0812">Transmembrane</keyword>
<evidence type="ECO:0000256" key="4">
    <source>
        <dbReference type="ARBA" id="ARBA00023002"/>
    </source>
</evidence>
<proteinExistence type="inferred from homology"/>
<keyword evidence="2" id="KW-0349">Heme</keyword>
<dbReference type="InterPro" id="IPR036396">
    <property type="entry name" value="Cyt_P450_sf"/>
</dbReference>
<accession>A0AAJ7SEK4</accession>
<dbReference type="PANTHER" id="PTHR24289:SF1">
    <property type="entry name" value="STEROID 17-ALPHA-HYDROXYLASE_17,20 LYASE"/>
    <property type="match status" value="1"/>
</dbReference>
<keyword evidence="3" id="KW-0479">Metal-binding</keyword>
<evidence type="ECO:0000256" key="5">
    <source>
        <dbReference type="ARBA" id="ARBA00023004"/>
    </source>
</evidence>